<feature type="coiled-coil region" evidence="1">
    <location>
        <begin position="31"/>
        <end position="79"/>
    </location>
</feature>
<name>A0A1I4BSZ8_9HYPH</name>
<dbReference type="EMBL" id="FOSV01000003">
    <property type="protein sequence ID" value="SFK71001.1"/>
    <property type="molecule type" value="Genomic_DNA"/>
</dbReference>
<keyword evidence="1" id="KW-0175">Coiled coil</keyword>
<gene>
    <name evidence="2" type="ORF">SAMN04488125_103312</name>
</gene>
<sequence>MVRPVGADGVFRAMMADEVANDLSPDPAGELSRLREEHRDLDEAIEALKLSMAGDQLQIQRLKKRKLILRDRINMLEDQMTPDIIA</sequence>
<evidence type="ECO:0000256" key="1">
    <source>
        <dbReference type="SAM" id="Coils"/>
    </source>
</evidence>
<dbReference type="Proteomes" id="UP000198804">
    <property type="component" value="Unassembled WGS sequence"/>
</dbReference>
<dbReference type="Gene3D" id="6.10.280.50">
    <property type="match status" value="1"/>
</dbReference>
<evidence type="ECO:0000313" key="3">
    <source>
        <dbReference type="Proteomes" id="UP000198804"/>
    </source>
</evidence>
<organism evidence="2 3">
    <name type="scientific">Methylorubrum salsuginis</name>
    <dbReference type="NCBI Taxonomy" id="414703"/>
    <lineage>
        <taxon>Bacteria</taxon>
        <taxon>Pseudomonadati</taxon>
        <taxon>Pseudomonadota</taxon>
        <taxon>Alphaproteobacteria</taxon>
        <taxon>Hyphomicrobiales</taxon>
        <taxon>Methylobacteriaceae</taxon>
        <taxon>Methylorubrum</taxon>
    </lineage>
</organism>
<dbReference type="InterPro" id="IPR007420">
    <property type="entry name" value="DUF465"/>
</dbReference>
<reference evidence="3" key="1">
    <citation type="submission" date="2016-10" db="EMBL/GenBank/DDBJ databases">
        <authorList>
            <person name="Varghese N."/>
            <person name="Submissions S."/>
        </authorList>
    </citation>
    <scope>NUCLEOTIDE SEQUENCE [LARGE SCALE GENOMIC DNA]</scope>
    <source>
        <strain evidence="3">CGMCC 1.6474</strain>
    </source>
</reference>
<dbReference type="AlphaFoldDB" id="A0A1I4BSZ8"/>
<dbReference type="InterPro" id="IPR038444">
    <property type="entry name" value="DUF465_sf"/>
</dbReference>
<evidence type="ECO:0000313" key="2">
    <source>
        <dbReference type="EMBL" id="SFK71001.1"/>
    </source>
</evidence>
<dbReference type="Pfam" id="PF04325">
    <property type="entry name" value="DUF465"/>
    <property type="match status" value="1"/>
</dbReference>
<keyword evidence="3" id="KW-1185">Reference proteome</keyword>
<protein>
    <recommendedName>
        <fullName evidence="4">DUF465 domain-containing protein</fullName>
    </recommendedName>
</protein>
<proteinExistence type="predicted"/>
<dbReference type="STRING" id="414703.SAMN04488125_103312"/>
<evidence type="ECO:0008006" key="4">
    <source>
        <dbReference type="Google" id="ProtNLM"/>
    </source>
</evidence>
<accession>A0A1I4BSZ8</accession>